<dbReference type="AlphaFoldDB" id="X1JND2"/>
<feature type="non-terminal residue" evidence="1">
    <location>
        <position position="166"/>
    </location>
</feature>
<dbReference type="Gene3D" id="3.30.420.40">
    <property type="match status" value="2"/>
</dbReference>
<name>X1JND2_9ZZZZ</name>
<proteinExistence type="predicted"/>
<dbReference type="InterPro" id="IPR051805">
    <property type="entry name" value="Dehydratase_Activator_Redct"/>
</dbReference>
<evidence type="ECO:0000313" key="1">
    <source>
        <dbReference type="EMBL" id="GAH79779.1"/>
    </source>
</evidence>
<sequence length="166" mass="18517">MNVENSLQEAALNAGRVPIIDSTCGVFMEMDENRLIAEGFSKEEIAAAILRGTAASYYYKFVGGPQHVGEKCSAQGGPPLGKAFLAALAQVTDKEIEAYPHREMFGAWGQALDIIENIKQLEEQNRRYESAFRGWNLVDMPFEKQKVSCRELFMEKSCGARDCQLE</sequence>
<protein>
    <submittedName>
        <fullName evidence="1">Uncharacterized protein</fullName>
    </submittedName>
</protein>
<organism evidence="1">
    <name type="scientific">marine sediment metagenome</name>
    <dbReference type="NCBI Taxonomy" id="412755"/>
    <lineage>
        <taxon>unclassified sequences</taxon>
        <taxon>metagenomes</taxon>
        <taxon>ecological metagenomes</taxon>
    </lineage>
</organism>
<dbReference type="EMBL" id="BARU01044640">
    <property type="protein sequence ID" value="GAH79779.1"/>
    <property type="molecule type" value="Genomic_DNA"/>
</dbReference>
<dbReference type="PANTHER" id="PTHR32329">
    <property type="entry name" value="BIFUNCTIONAL PROTEIN [INCLUDES 2-HYDROXYACYL-COA DEHYDRATASE (N-TER) AND ITS ACTIVATOR DOMAIN (C_TERM)-RELATED"/>
    <property type="match status" value="1"/>
</dbReference>
<accession>X1JND2</accession>
<dbReference type="PANTHER" id="PTHR32329:SF7">
    <property type="entry name" value="ACTIVATOR OF 2-HYDROXYACYL-COA-HYDRATASE"/>
    <property type="match status" value="1"/>
</dbReference>
<comment type="caution">
    <text evidence="1">The sequence shown here is derived from an EMBL/GenBank/DDBJ whole genome shotgun (WGS) entry which is preliminary data.</text>
</comment>
<reference evidence="1" key="1">
    <citation type="journal article" date="2014" name="Front. Microbiol.">
        <title>High frequency of phylogenetically diverse reductive dehalogenase-homologous genes in deep subseafloor sedimentary metagenomes.</title>
        <authorList>
            <person name="Kawai M."/>
            <person name="Futagami T."/>
            <person name="Toyoda A."/>
            <person name="Takaki Y."/>
            <person name="Nishi S."/>
            <person name="Hori S."/>
            <person name="Arai W."/>
            <person name="Tsubouchi T."/>
            <person name="Morono Y."/>
            <person name="Uchiyama I."/>
            <person name="Ito T."/>
            <person name="Fujiyama A."/>
            <person name="Inagaki F."/>
            <person name="Takami H."/>
        </authorList>
    </citation>
    <scope>NUCLEOTIDE SEQUENCE</scope>
    <source>
        <strain evidence="1">Expedition CK06-06</strain>
    </source>
</reference>
<gene>
    <name evidence="1" type="ORF">S03H2_68013</name>
</gene>